<protein>
    <submittedName>
        <fullName evidence="3">Uncharacterized protein</fullName>
    </submittedName>
</protein>
<dbReference type="AlphaFoldDB" id="A0A1Q8SV14"/>
<proteinExistence type="predicted"/>
<organism evidence="3 4">
    <name type="scientific">Salinicola socius</name>
    <dbReference type="NCBI Taxonomy" id="404433"/>
    <lineage>
        <taxon>Bacteria</taxon>
        <taxon>Pseudomonadati</taxon>
        <taxon>Pseudomonadota</taxon>
        <taxon>Gammaproteobacteria</taxon>
        <taxon>Oceanospirillales</taxon>
        <taxon>Halomonadaceae</taxon>
        <taxon>Salinicola</taxon>
    </lineage>
</organism>
<name>A0A1Q8SV14_9GAMM</name>
<evidence type="ECO:0000256" key="1">
    <source>
        <dbReference type="SAM" id="MobiDB-lite"/>
    </source>
</evidence>
<feature type="transmembrane region" description="Helical" evidence="2">
    <location>
        <begin position="6"/>
        <end position="24"/>
    </location>
</feature>
<dbReference type="Proteomes" id="UP000186878">
    <property type="component" value="Unassembled WGS sequence"/>
</dbReference>
<feature type="compositionally biased region" description="Basic and acidic residues" evidence="1">
    <location>
        <begin position="87"/>
        <end position="97"/>
    </location>
</feature>
<reference evidence="3 4" key="1">
    <citation type="submission" date="2016-12" db="EMBL/GenBank/DDBJ databases">
        <title>Draft genome sequences of strains Salinicola socius SMB35, Salinicola sp. MH3R3-1 and Chromohalobacter sp. SMB17 from the Verkhnekamsk potash mining region of Russia.</title>
        <authorList>
            <person name="Mavrodi D.V."/>
            <person name="Olsson B.E."/>
            <person name="Korsakova E.S."/>
            <person name="Pyankova A."/>
            <person name="Mavrodi O.V."/>
            <person name="Plotnikova E.G."/>
        </authorList>
    </citation>
    <scope>NUCLEOTIDE SEQUENCE [LARGE SCALE GENOMIC DNA]</scope>
    <source>
        <strain evidence="3 4">SMB35</strain>
    </source>
</reference>
<evidence type="ECO:0000313" key="3">
    <source>
        <dbReference type="EMBL" id="OLO05268.1"/>
    </source>
</evidence>
<evidence type="ECO:0000256" key="2">
    <source>
        <dbReference type="SAM" id="Phobius"/>
    </source>
</evidence>
<sequence>MSRLYGWLAAGVALVVGLLTAWGLRIRGQRDAARDQLEWTKARAEGVEQARDVERRIDERQRADQVQAREVEREQMAQRRAGVRPELFGDPRLHDDSPNTDQT</sequence>
<comment type="caution">
    <text evidence="3">The sequence shown here is derived from an EMBL/GenBank/DDBJ whole genome shotgun (WGS) entry which is preliminary data.</text>
</comment>
<keyword evidence="2" id="KW-0812">Transmembrane</keyword>
<dbReference type="STRING" id="404433.BTW07_04365"/>
<accession>A0A1Q8SV14</accession>
<keyword evidence="4" id="KW-1185">Reference proteome</keyword>
<feature type="region of interest" description="Disordered" evidence="1">
    <location>
        <begin position="56"/>
        <end position="103"/>
    </location>
</feature>
<feature type="compositionally biased region" description="Basic and acidic residues" evidence="1">
    <location>
        <begin position="56"/>
        <end position="77"/>
    </location>
</feature>
<keyword evidence="2" id="KW-0472">Membrane</keyword>
<dbReference type="EMBL" id="MSDO01000004">
    <property type="protein sequence ID" value="OLO05268.1"/>
    <property type="molecule type" value="Genomic_DNA"/>
</dbReference>
<dbReference type="RefSeq" id="WP_075568952.1">
    <property type="nucleotide sequence ID" value="NZ_MSDO01000004.1"/>
</dbReference>
<evidence type="ECO:0000313" key="4">
    <source>
        <dbReference type="Proteomes" id="UP000186878"/>
    </source>
</evidence>
<keyword evidence="2" id="KW-1133">Transmembrane helix</keyword>
<gene>
    <name evidence="3" type="ORF">BTW07_04365</name>
</gene>